<evidence type="ECO:0000256" key="1">
    <source>
        <dbReference type="SAM" id="MobiDB-lite"/>
    </source>
</evidence>
<organism evidence="2 3">
    <name type="scientific">Pseudoclavibacter terrae</name>
    <dbReference type="NCBI Taxonomy" id="1530195"/>
    <lineage>
        <taxon>Bacteria</taxon>
        <taxon>Bacillati</taxon>
        <taxon>Actinomycetota</taxon>
        <taxon>Actinomycetes</taxon>
        <taxon>Micrococcales</taxon>
        <taxon>Microbacteriaceae</taxon>
        <taxon>Pseudoclavibacter</taxon>
    </lineage>
</organism>
<proteinExistence type="predicted"/>
<dbReference type="EMBL" id="WBJX01000001">
    <property type="protein sequence ID" value="KAB1639854.1"/>
    <property type="molecule type" value="Genomic_DNA"/>
</dbReference>
<dbReference type="OrthoDB" id="10021018at2"/>
<sequence length="426" mass="47357">MAEQEYTPTEADRLARIIRRATGGSHAGSASLAEAIADSGFLHEIRTDERAKRPDREQVIEKLAEALGEKEALFCTRDWSGWTYNTMTAEDFMDVSGDAEALGEVADAVLSSLALEPEAREEPTVEEWTKLLYAERERQIAKGYTPEHDAAHGLRHLLNWALEYARRGRAVEASALVLSALQLPASAVRQEPTKQLATYVHDIKLARHIVIDDNVTIDGFVLPWWVTQDMAIEDLTGDPEGSPNALQTVRLAFFADRVTVDEEKVAELGTTIARIPFDREPREESEDDEPDTPLDDCPACDTALSDCSPDEACCEDCSHTANWPASEVPELEREKARAWDTLAQHPIFAGSEGLARVQALAMWRKLDSLIDIPAAEAREVTEAKVEAHEHDWQGWHDGYEVCTDCPEAAESDGNHYRRAAREVSRG</sequence>
<accession>A0A7J5B6U9</accession>
<comment type="caution">
    <text evidence="2">The sequence shown here is derived from an EMBL/GenBank/DDBJ whole genome shotgun (WGS) entry which is preliminary data.</text>
</comment>
<gene>
    <name evidence="2" type="ORF">F8O03_05970</name>
</gene>
<dbReference type="RefSeq" id="WP_151422995.1">
    <property type="nucleotide sequence ID" value="NZ_WBJX01000001.1"/>
</dbReference>
<name>A0A7J5B6U9_9MICO</name>
<protein>
    <submittedName>
        <fullName evidence="2">Uncharacterized protein</fullName>
    </submittedName>
</protein>
<reference evidence="2 3" key="1">
    <citation type="submission" date="2019-09" db="EMBL/GenBank/DDBJ databases">
        <title>Phylogeny of genus Pseudoclavibacter and closely related genus.</title>
        <authorList>
            <person name="Li Y."/>
        </authorList>
    </citation>
    <scope>NUCLEOTIDE SEQUENCE [LARGE SCALE GENOMIC DNA]</scope>
    <source>
        <strain evidence="2 3">THG-MD12</strain>
    </source>
</reference>
<evidence type="ECO:0000313" key="3">
    <source>
        <dbReference type="Proteomes" id="UP000490386"/>
    </source>
</evidence>
<feature type="region of interest" description="Disordered" evidence="1">
    <location>
        <begin position="275"/>
        <end position="295"/>
    </location>
</feature>
<evidence type="ECO:0000313" key="2">
    <source>
        <dbReference type="EMBL" id="KAB1639854.1"/>
    </source>
</evidence>
<dbReference type="AlphaFoldDB" id="A0A7J5B6U9"/>
<feature type="compositionally biased region" description="Acidic residues" evidence="1">
    <location>
        <begin position="283"/>
        <end position="294"/>
    </location>
</feature>
<dbReference type="Proteomes" id="UP000490386">
    <property type="component" value="Unassembled WGS sequence"/>
</dbReference>
<keyword evidence="3" id="KW-1185">Reference proteome</keyword>